<accession>A0ABQ0DMX0</accession>
<dbReference type="Pfam" id="PF07717">
    <property type="entry name" value="OB_NTP_bind"/>
    <property type="match status" value="1"/>
</dbReference>
<name>A0ABQ0DMX0_9EUKA</name>
<organism evidence="2 3">
    <name type="scientific">Entamoeba nuttalli</name>
    <dbReference type="NCBI Taxonomy" id="412467"/>
    <lineage>
        <taxon>Eukaryota</taxon>
        <taxon>Amoebozoa</taxon>
        <taxon>Evosea</taxon>
        <taxon>Archamoebae</taxon>
        <taxon>Mastigamoebida</taxon>
        <taxon>Entamoebidae</taxon>
        <taxon>Entamoeba</taxon>
    </lineage>
</organism>
<sequence length="155" mass="18146">SLYKCEDIRKQLIKIMKKYHIQLISSHNNPIPIIKSIVSGFFCSCSKKRSSEGYRTLVDGQQVFIHPTSSLFGRNPEWVVYHELVLTTKEYMREIIAIDPQWLIELAPAFYQKSDGTQLNERREKKKLKPLFNGAKKDQKPWKVSYRTTIGPSYH</sequence>
<dbReference type="Proteomes" id="UP001628156">
    <property type="component" value="Unassembled WGS sequence"/>
</dbReference>
<feature type="domain" description="DEAD-box helicase OB fold" evidence="1">
    <location>
        <begin position="34"/>
        <end position="109"/>
    </location>
</feature>
<gene>
    <name evidence="2" type="ORF">ENUP19_0177G0013</name>
</gene>
<protein>
    <recommendedName>
        <fullName evidence="1">DEAD-box helicase OB fold domain-containing protein</fullName>
    </recommendedName>
</protein>
<keyword evidence="3" id="KW-1185">Reference proteome</keyword>
<evidence type="ECO:0000313" key="3">
    <source>
        <dbReference type="Proteomes" id="UP001628156"/>
    </source>
</evidence>
<dbReference type="InterPro" id="IPR011709">
    <property type="entry name" value="DEAD-box_helicase_OB_fold"/>
</dbReference>
<reference evidence="2 3" key="1">
    <citation type="journal article" date="2019" name="PLoS Negl. Trop. Dis.">
        <title>Whole genome sequencing of Entamoeba nuttalli reveals mammalian host-related molecular signatures and a novel octapeptide-repeat surface protein.</title>
        <authorList>
            <person name="Tanaka M."/>
            <person name="Makiuchi T."/>
            <person name="Komiyama T."/>
            <person name="Shiina T."/>
            <person name="Osaki K."/>
            <person name="Tachibana H."/>
        </authorList>
    </citation>
    <scope>NUCLEOTIDE SEQUENCE [LARGE SCALE GENOMIC DNA]</scope>
    <source>
        <strain evidence="2 3">P19-061405</strain>
    </source>
</reference>
<proteinExistence type="predicted"/>
<evidence type="ECO:0000313" key="2">
    <source>
        <dbReference type="EMBL" id="GAB1224152.1"/>
    </source>
</evidence>
<dbReference type="EMBL" id="BAAFRS010000177">
    <property type="protein sequence ID" value="GAB1224152.1"/>
    <property type="molecule type" value="Genomic_DNA"/>
</dbReference>
<comment type="caution">
    <text evidence="2">The sequence shown here is derived from an EMBL/GenBank/DDBJ whole genome shotgun (WGS) entry which is preliminary data.</text>
</comment>
<evidence type="ECO:0000259" key="1">
    <source>
        <dbReference type="Pfam" id="PF07717"/>
    </source>
</evidence>
<feature type="non-terminal residue" evidence="2">
    <location>
        <position position="1"/>
    </location>
</feature>